<protein>
    <submittedName>
        <fullName evidence="1">Uncharacterized protein</fullName>
    </submittedName>
</protein>
<dbReference type="EMBL" id="CAJOBI010138814">
    <property type="protein sequence ID" value="CAF4757984.1"/>
    <property type="molecule type" value="Genomic_DNA"/>
</dbReference>
<accession>A0A821J7F0</accession>
<organism evidence="1 5">
    <name type="scientific">Rotaria magnacalcarata</name>
    <dbReference type="NCBI Taxonomy" id="392030"/>
    <lineage>
        <taxon>Eukaryota</taxon>
        <taxon>Metazoa</taxon>
        <taxon>Spiralia</taxon>
        <taxon>Gnathifera</taxon>
        <taxon>Rotifera</taxon>
        <taxon>Eurotatoria</taxon>
        <taxon>Bdelloidea</taxon>
        <taxon>Philodinida</taxon>
        <taxon>Philodinidae</taxon>
        <taxon>Rotaria</taxon>
    </lineage>
</organism>
<dbReference type="Proteomes" id="UP000676336">
    <property type="component" value="Unassembled WGS sequence"/>
</dbReference>
<dbReference type="EMBL" id="CAJOBI010155969">
    <property type="protein sequence ID" value="CAF4831441.1"/>
    <property type="molecule type" value="Genomic_DNA"/>
</dbReference>
<dbReference type="EMBL" id="CAJOBG010118216">
    <property type="protein sequence ID" value="CAF4767890.1"/>
    <property type="molecule type" value="Genomic_DNA"/>
</dbReference>
<dbReference type="AlphaFoldDB" id="A0A821J7F0"/>
<gene>
    <name evidence="1" type="ORF">OVN521_LOCUS48828</name>
    <name evidence="3" type="ORF">OVN521_LOCUS50724</name>
    <name evidence="2" type="ORF">SMN809_LOCUS45423</name>
    <name evidence="4" type="ORF">SMN809_LOCUS48503</name>
</gene>
<evidence type="ECO:0000313" key="3">
    <source>
        <dbReference type="EMBL" id="CAF4767890.1"/>
    </source>
</evidence>
<evidence type="ECO:0000313" key="1">
    <source>
        <dbReference type="EMBL" id="CAF4713639.1"/>
    </source>
</evidence>
<evidence type="ECO:0000313" key="5">
    <source>
        <dbReference type="Proteomes" id="UP000663866"/>
    </source>
</evidence>
<feature type="non-terminal residue" evidence="1">
    <location>
        <position position="22"/>
    </location>
</feature>
<sequence>MYSWFHDIGNVQKLLAWKQERD</sequence>
<comment type="caution">
    <text evidence="1">The sequence shown here is derived from an EMBL/GenBank/DDBJ whole genome shotgun (WGS) entry which is preliminary data.</text>
</comment>
<evidence type="ECO:0000313" key="4">
    <source>
        <dbReference type="EMBL" id="CAF4831441.1"/>
    </source>
</evidence>
<evidence type="ECO:0000313" key="2">
    <source>
        <dbReference type="EMBL" id="CAF4757984.1"/>
    </source>
</evidence>
<dbReference type="Proteomes" id="UP000663866">
    <property type="component" value="Unassembled WGS sequence"/>
</dbReference>
<reference evidence="1" key="1">
    <citation type="submission" date="2021-02" db="EMBL/GenBank/DDBJ databases">
        <authorList>
            <person name="Nowell W R."/>
        </authorList>
    </citation>
    <scope>NUCLEOTIDE SEQUENCE</scope>
</reference>
<name>A0A821J7F0_9BILA</name>
<dbReference type="EMBL" id="CAJOBG010103734">
    <property type="protein sequence ID" value="CAF4713639.1"/>
    <property type="molecule type" value="Genomic_DNA"/>
</dbReference>
<proteinExistence type="predicted"/>
<keyword evidence="5" id="KW-1185">Reference proteome</keyword>